<dbReference type="OrthoDB" id="1691135at2"/>
<protein>
    <submittedName>
        <fullName evidence="1">Uncharacterized protein</fullName>
    </submittedName>
</protein>
<accession>A0A1T4WPJ0</accession>
<dbReference type="EMBL" id="FUYH01000003">
    <property type="protein sequence ID" value="SKA79274.1"/>
    <property type="molecule type" value="Genomic_DNA"/>
</dbReference>
<reference evidence="2" key="1">
    <citation type="submission" date="2017-02" db="EMBL/GenBank/DDBJ databases">
        <authorList>
            <person name="Varghese N."/>
            <person name="Submissions S."/>
        </authorList>
    </citation>
    <scope>NUCLEOTIDE SEQUENCE [LARGE SCALE GENOMIC DNA]</scope>
    <source>
        <strain evidence="2">USBA 833</strain>
    </source>
</reference>
<keyword evidence="2" id="KW-1185">Reference proteome</keyword>
<name>A0A1T4WPJ0_9CLOT</name>
<organism evidence="1 2">
    <name type="scientific">Caloramator quimbayensis</name>
    <dbReference type="NCBI Taxonomy" id="1147123"/>
    <lineage>
        <taxon>Bacteria</taxon>
        <taxon>Bacillati</taxon>
        <taxon>Bacillota</taxon>
        <taxon>Clostridia</taxon>
        <taxon>Eubacteriales</taxon>
        <taxon>Clostridiaceae</taxon>
        <taxon>Caloramator</taxon>
    </lineage>
</organism>
<dbReference type="STRING" id="1147123.SAMN05443428_10327"/>
<sequence>MMKKVYLQEWILKIDAEKTKEYYDSITVEEGCGCDYCRNYIKNCKTFSKEVMDFYTMLGIDPEKEGEFMEFEANAGKHLYMGFYHLIGEIVKRPNNGADKWDNANIIKIGNVKFTFTDKLDLVPDNLPKPVMQLEFEVMLPWIL</sequence>
<evidence type="ECO:0000313" key="2">
    <source>
        <dbReference type="Proteomes" id="UP000190105"/>
    </source>
</evidence>
<evidence type="ECO:0000313" key="1">
    <source>
        <dbReference type="EMBL" id="SKA79274.1"/>
    </source>
</evidence>
<dbReference type="RefSeq" id="WP_078695501.1">
    <property type="nucleotide sequence ID" value="NZ_FUYH01000003.1"/>
</dbReference>
<dbReference type="Proteomes" id="UP000190105">
    <property type="component" value="Unassembled WGS sequence"/>
</dbReference>
<proteinExistence type="predicted"/>
<dbReference type="AlphaFoldDB" id="A0A1T4WPJ0"/>
<gene>
    <name evidence="1" type="ORF">SAMN05443428_10327</name>
</gene>